<evidence type="ECO:0000313" key="2">
    <source>
        <dbReference type="EMBL" id="AKJ05243.1"/>
    </source>
</evidence>
<dbReference type="Proteomes" id="UP000035579">
    <property type="component" value="Chromosome"/>
</dbReference>
<sequence>MDGAALDHDVVGLTHPGPLPASRAAECTRASQCERRAEHGAACQAIGCGGSGQTANRGMGGSHGRSIARGHPHRQWRRRESNPRRAVRNSQQNCALTSQPPGMLGSRYPAASPSVPSRSRSFRRLLRHTRNMAWSYLPPTVG</sequence>
<gene>
    <name evidence="2" type="ORF">AA314_06869</name>
</gene>
<feature type="region of interest" description="Disordered" evidence="1">
    <location>
        <begin position="1"/>
        <end position="22"/>
    </location>
</feature>
<feature type="compositionally biased region" description="Gly residues" evidence="1">
    <location>
        <begin position="47"/>
        <end position="63"/>
    </location>
</feature>
<dbReference type="AlphaFoldDB" id="A0AAC8QDI5"/>
<feature type="compositionally biased region" description="Polar residues" evidence="1">
    <location>
        <begin position="88"/>
        <end position="100"/>
    </location>
</feature>
<accession>A0AAC8QDI5</accession>
<evidence type="ECO:0000256" key="1">
    <source>
        <dbReference type="SAM" id="MobiDB-lite"/>
    </source>
</evidence>
<feature type="compositionally biased region" description="Basic residues" evidence="1">
    <location>
        <begin position="66"/>
        <end position="77"/>
    </location>
</feature>
<evidence type="ECO:0000313" key="3">
    <source>
        <dbReference type="Proteomes" id="UP000035579"/>
    </source>
</evidence>
<organism evidence="2 3">
    <name type="scientific">Archangium gephyra</name>
    <dbReference type="NCBI Taxonomy" id="48"/>
    <lineage>
        <taxon>Bacteria</taxon>
        <taxon>Pseudomonadati</taxon>
        <taxon>Myxococcota</taxon>
        <taxon>Myxococcia</taxon>
        <taxon>Myxococcales</taxon>
        <taxon>Cystobacterineae</taxon>
        <taxon>Archangiaceae</taxon>
        <taxon>Archangium</taxon>
    </lineage>
</organism>
<feature type="region of interest" description="Disordered" evidence="1">
    <location>
        <begin position="47"/>
        <end position="120"/>
    </location>
</feature>
<name>A0AAC8QDI5_9BACT</name>
<dbReference type="EMBL" id="CP011509">
    <property type="protein sequence ID" value="AKJ05243.1"/>
    <property type="molecule type" value="Genomic_DNA"/>
</dbReference>
<reference evidence="2 3" key="1">
    <citation type="submission" date="2015-05" db="EMBL/GenBank/DDBJ databases">
        <title>Genome assembly of Archangium gephyra DSM 2261.</title>
        <authorList>
            <person name="Sharma G."/>
            <person name="Subramanian S."/>
        </authorList>
    </citation>
    <scope>NUCLEOTIDE SEQUENCE [LARGE SCALE GENOMIC DNA]</scope>
    <source>
        <strain evidence="2 3">DSM 2261</strain>
    </source>
</reference>
<dbReference type="KEGG" id="age:AA314_06869"/>
<protein>
    <submittedName>
        <fullName evidence="2">Uncharacterized protein</fullName>
    </submittedName>
</protein>
<proteinExistence type="predicted"/>
<feature type="compositionally biased region" description="Basic and acidic residues" evidence="1">
    <location>
        <begin position="1"/>
        <end position="10"/>
    </location>
</feature>
<feature type="compositionally biased region" description="Low complexity" evidence="1">
    <location>
        <begin position="106"/>
        <end position="119"/>
    </location>
</feature>